<reference evidence="2" key="1">
    <citation type="journal article" date="2019" name="Int. J. Syst. Evol. Microbiol.">
        <title>The Global Catalogue of Microorganisms (GCM) 10K type strain sequencing project: providing services to taxonomists for standard genome sequencing and annotation.</title>
        <authorList>
            <consortium name="The Broad Institute Genomics Platform"/>
            <consortium name="The Broad Institute Genome Sequencing Center for Infectious Disease"/>
            <person name="Wu L."/>
            <person name="Ma J."/>
        </authorList>
    </citation>
    <scope>NUCLEOTIDE SEQUENCE [LARGE SCALE GENOMIC DNA]</scope>
    <source>
        <strain evidence="2">NBRC 103627</strain>
    </source>
</reference>
<comment type="caution">
    <text evidence="1">The sequence shown here is derived from an EMBL/GenBank/DDBJ whole genome shotgun (WGS) entry which is preliminary data.</text>
</comment>
<evidence type="ECO:0000313" key="2">
    <source>
        <dbReference type="Proteomes" id="UP001596003"/>
    </source>
</evidence>
<dbReference type="Proteomes" id="UP001596003">
    <property type="component" value="Unassembled WGS sequence"/>
</dbReference>
<name>A0ABV8ZJK6_9FLAO</name>
<evidence type="ECO:0000313" key="1">
    <source>
        <dbReference type="EMBL" id="MFC4479325.1"/>
    </source>
</evidence>
<keyword evidence="2" id="KW-1185">Reference proteome</keyword>
<accession>A0ABV8ZJK6</accession>
<protein>
    <recommendedName>
        <fullName evidence="3">Coenzyme Q (Ubiquinone) biosynthesis protein Coq4</fullName>
    </recommendedName>
</protein>
<sequence length="150" mass="17976">MRDYLIEKLYECSKKPYQKYFKKNQPWNIEKGLLMDYPKESLGFSLGSFLYQNHFDIQEKLEDHDIIHVLTNTGVSVYEEIGMQYYLLGNGKKSLYLFMVILTGTVFYPKRMSYFIQQFKRGKKANAFHYLDFSKMLFLPIQTIQQTFKI</sequence>
<dbReference type="RefSeq" id="WP_379800631.1">
    <property type="nucleotide sequence ID" value="NZ_JBHSFY010000014.1"/>
</dbReference>
<proteinExistence type="predicted"/>
<organism evidence="1 2">
    <name type="scientific">Flavobacterium chungangensis</name>
    <dbReference type="NCBI Taxonomy" id="2708132"/>
    <lineage>
        <taxon>Bacteria</taxon>
        <taxon>Pseudomonadati</taxon>
        <taxon>Bacteroidota</taxon>
        <taxon>Flavobacteriia</taxon>
        <taxon>Flavobacteriales</taxon>
        <taxon>Flavobacteriaceae</taxon>
        <taxon>Flavobacterium</taxon>
    </lineage>
</organism>
<gene>
    <name evidence="1" type="ORF">ACFO3N_19765</name>
</gene>
<evidence type="ECO:0008006" key="3">
    <source>
        <dbReference type="Google" id="ProtNLM"/>
    </source>
</evidence>
<dbReference type="EMBL" id="JBHSFY010000014">
    <property type="protein sequence ID" value="MFC4479325.1"/>
    <property type="molecule type" value="Genomic_DNA"/>
</dbReference>